<dbReference type="EMBL" id="CP064936">
    <property type="protein sequence ID" value="QQA02047.1"/>
    <property type="molecule type" value="Genomic_DNA"/>
</dbReference>
<dbReference type="Proteomes" id="UP000595224">
    <property type="component" value="Chromosome"/>
</dbReference>
<keyword evidence="5 6" id="KW-0472">Membrane</keyword>
<evidence type="ECO:0000256" key="2">
    <source>
        <dbReference type="ARBA" id="ARBA00010350"/>
    </source>
</evidence>
<organism evidence="7 8">
    <name type="scientific">Treponema peruense</name>
    <dbReference type="NCBI Taxonomy" id="2787628"/>
    <lineage>
        <taxon>Bacteria</taxon>
        <taxon>Pseudomonadati</taxon>
        <taxon>Spirochaetota</taxon>
        <taxon>Spirochaetia</taxon>
        <taxon>Spirochaetales</taxon>
        <taxon>Treponemataceae</taxon>
        <taxon>Treponema</taxon>
    </lineage>
</organism>
<evidence type="ECO:0000256" key="1">
    <source>
        <dbReference type="ARBA" id="ARBA00004141"/>
    </source>
</evidence>
<dbReference type="KEGG" id="tper:IWA51_05530"/>
<reference evidence="7 8" key="1">
    <citation type="submission" date="2020-11" db="EMBL/GenBank/DDBJ databases">
        <title>Treponema Peruensis nv. sp., first commensal Treponema isolated from human feces.</title>
        <authorList>
            <person name="Belkhou C."/>
            <person name="Raes J."/>
        </authorList>
    </citation>
    <scope>NUCLEOTIDE SEQUENCE [LARGE SCALE GENOMIC DNA]</scope>
    <source>
        <strain evidence="7 8">RCC2812</strain>
    </source>
</reference>
<dbReference type="RefSeq" id="WP_177527883.1">
    <property type="nucleotide sequence ID" value="NZ_CBCSHE010000006.1"/>
</dbReference>
<keyword evidence="8" id="KW-1185">Reference proteome</keyword>
<comment type="similarity">
    <text evidence="2 6">Belongs to the BI1 family.</text>
</comment>
<dbReference type="AlphaFoldDB" id="A0A7T3RF80"/>
<protein>
    <submittedName>
        <fullName evidence="7">Bax inhibitor-1/YccA family protein</fullName>
    </submittedName>
</protein>
<evidence type="ECO:0000313" key="8">
    <source>
        <dbReference type="Proteomes" id="UP000595224"/>
    </source>
</evidence>
<name>A0A7T3RF80_9SPIR</name>
<evidence type="ECO:0000256" key="6">
    <source>
        <dbReference type="RuleBase" id="RU004379"/>
    </source>
</evidence>
<feature type="transmembrane region" description="Helical" evidence="6">
    <location>
        <begin position="113"/>
        <end position="134"/>
    </location>
</feature>
<sequence length="241" mass="26335">MESKENTVTVYRASADDKRKFLSRTYAWMGLALVLSAVCAYAAAVSPAIFNLIWGRGAIGFIILAVAELAVVWIFSATIRKMSVGGAIFCFILYSVINGLTLSSIFFAYHINTIAYCFLGAAVMFGAMSIYGSVTKSSLASAGHYLMMGLIGVILVSVINMLVTFILKMSLGWVEWLISLATVVIFTGLTAFDSQKILKAANRADSSDAYKKLAIYGALELYLDFINIFLSLLRLFGRNRD</sequence>
<evidence type="ECO:0000256" key="3">
    <source>
        <dbReference type="ARBA" id="ARBA00022692"/>
    </source>
</evidence>
<feature type="transmembrane region" description="Helical" evidence="6">
    <location>
        <begin position="146"/>
        <end position="167"/>
    </location>
</feature>
<feature type="transmembrane region" description="Helical" evidence="6">
    <location>
        <begin position="56"/>
        <end position="75"/>
    </location>
</feature>
<feature type="transmembrane region" description="Helical" evidence="6">
    <location>
        <begin position="87"/>
        <end position="107"/>
    </location>
</feature>
<dbReference type="InterPro" id="IPR006214">
    <property type="entry name" value="Bax_inhibitor_1-related"/>
</dbReference>
<dbReference type="PANTHER" id="PTHR23291">
    <property type="entry name" value="BAX INHIBITOR-RELATED"/>
    <property type="match status" value="1"/>
</dbReference>
<keyword evidence="4 6" id="KW-1133">Transmembrane helix</keyword>
<feature type="transmembrane region" description="Helical" evidence="6">
    <location>
        <begin position="26"/>
        <end position="50"/>
    </location>
</feature>
<proteinExistence type="inferred from homology"/>
<comment type="subcellular location">
    <subcellularLocation>
        <location evidence="1">Membrane</location>
        <topology evidence="1">Multi-pass membrane protein</topology>
    </subcellularLocation>
</comment>
<dbReference type="GO" id="GO:0005886">
    <property type="term" value="C:plasma membrane"/>
    <property type="evidence" value="ECO:0007669"/>
    <property type="project" value="TreeGrafter"/>
</dbReference>
<gene>
    <name evidence="7" type="ORF">IWA51_05530</name>
</gene>
<keyword evidence="3 6" id="KW-0812">Transmembrane</keyword>
<dbReference type="Pfam" id="PF01027">
    <property type="entry name" value="Bax1-I"/>
    <property type="match status" value="1"/>
</dbReference>
<feature type="transmembrane region" description="Helical" evidence="6">
    <location>
        <begin position="173"/>
        <end position="192"/>
    </location>
</feature>
<dbReference type="PANTHER" id="PTHR23291:SF50">
    <property type="entry name" value="PROTEIN LIFEGUARD 4"/>
    <property type="match status" value="1"/>
</dbReference>
<evidence type="ECO:0000313" key="7">
    <source>
        <dbReference type="EMBL" id="QQA02047.1"/>
    </source>
</evidence>
<feature type="transmembrane region" description="Helical" evidence="6">
    <location>
        <begin position="213"/>
        <end position="236"/>
    </location>
</feature>
<dbReference type="CDD" id="cd10432">
    <property type="entry name" value="BI-1-like_bacterial"/>
    <property type="match status" value="1"/>
</dbReference>
<evidence type="ECO:0000256" key="5">
    <source>
        <dbReference type="ARBA" id="ARBA00023136"/>
    </source>
</evidence>
<evidence type="ECO:0000256" key="4">
    <source>
        <dbReference type="ARBA" id="ARBA00022989"/>
    </source>
</evidence>
<accession>A0A7T3RF80</accession>